<gene>
    <name evidence="1" type="ORF">CW740_09045</name>
</gene>
<protein>
    <submittedName>
        <fullName evidence="1">Uncharacterized protein</fullName>
    </submittedName>
</protein>
<evidence type="ECO:0000313" key="1">
    <source>
        <dbReference type="EMBL" id="AUD79382.1"/>
    </source>
</evidence>
<dbReference type="Proteomes" id="UP000232693">
    <property type="component" value="Chromosome"/>
</dbReference>
<dbReference type="OrthoDB" id="6188135at2"/>
<dbReference type="EMBL" id="CP025120">
    <property type="protein sequence ID" value="AUD79382.1"/>
    <property type="molecule type" value="Genomic_DNA"/>
</dbReference>
<dbReference type="RefSeq" id="WP_106647199.1">
    <property type="nucleotide sequence ID" value="NZ_BMGO01000001.1"/>
</dbReference>
<keyword evidence="2" id="KW-1185">Reference proteome</keyword>
<dbReference type="KEGG" id="kpd:CW740_09045"/>
<name>A0A2K9AP34_9GAMM</name>
<dbReference type="AlphaFoldDB" id="A0A2K9AP34"/>
<proteinExistence type="predicted"/>
<sequence length="627" mass="71258">MRKLLLITFLILCFPLKAEDFYTSIKSSLSEGIADGFQIQLIDANISSHYILLQASSSNELVATFSSIKNELSNSGLKVSYINSNVHQSLIVKLPKEQLDSQLENLLQRLSSTKLSSVELIVFGGINQQRLLGVINRQFNASNFEINTDNAEVVLKNLIALPLFSEDPLKPQQNDWLIGLTAGLFNCSYIENDRINFYYFQQQFWCKDYSPNHSLTDKEVADLKDKLYSDIQLSLDTPEGFLNYIGSFKSERRIELSQLFFNRLPSISIDNILKYHYKKILNVPTVSDSSSAGLEPASVYQLPASYKVKTQLASNNSKVVEFALAIDNNFTCVQLNCASLAGLPYIKYSVSDNLHLFSMRYPSAHETTVINELNKVLFIPLSTSNRVAQENLLVSLQGGFLLEAYDDSFKLMSKLPLVNVAMESHAIKTSEKTALRFKSSTDNKSRISVYLSSVPGGQYWEESELMYFILLSWSKGIDHEFLVNKSNTLVNTDLYDIVYLEVDNSPLFIEVDNSDPEQTEQIIQEVIYFLGDFPKKLSRNDFVEFKKSIITNLSLLEADNKALRHISHLFDLENPSDLLIQRLENLSYEQFKAYLAQNAVFNKILISTTFELNESYKQFIEQLANDL</sequence>
<organism evidence="1 2">
    <name type="scientific">Kangiella profundi</name>
    <dbReference type="NCBI Taxonomy" id="1561924"/>
    <lineage>
        <taxon>Bacteria</taxon>
        <taxon>Pseudomonadati</taxon>
        <taxon>Pseudomonadota</taxon>
        <taxon>Gammaproteobacteria</taxon>
        <taxon>Kangiellales</taxon>
        <taxon>Kangiellaceae</taxon>
        <taxon>Kangiella</taxon>
    </lineage>
</organism>
<accession>A0A2K9AP34</accession>
<evidence type="ECO:0000313" key="2">
    <source>
        <dbReference type="Proteomes" id="UP000232693"/>
    </source>
</evidence>
<reference evidence="1 2" key="1">
    <citation type="submission" date="2017-12" db="EMBL/GenBank/DDBJ databases">
        <title>Kangiella profundi FT102 completed genome.</title>
        <authorList>
            <person name="Xu J."/>
            <person name="Wang J."/>
            <person name="Lu Y."/>
        </authorList>
    </citation>
    <scope>NUCLEOTIDE SEQUENCE [LARGE SCALE GENOMIC DNA]</scope>
    <source>
        <strain evidence="1 2">FT102</strain>
    </source>
</reference>